<dbReference type="AlphaFoldDB" id="A0A8I1JMT4"/>
<gene>
    <name evidence="1" type="ORF">JEU22_18010</name>
</gene>
<name>A0A8I1JMT4_PSEPU</name>
<dbReference type="RefSeq" id="WP_198747732.1">
    <property type="nucleotide sequence ID" value="NZ_JAEHTE010000023.1"/>
</dbReference>
<protein>
    <submittedName>
        <fullName evidence="1">Uncharacterized protein</fullName>
    </submittedName>
</protein>
<proteinExistence type="predicted"/>
<dbReference type="Proteomes" id="UP000637061">
    <property type="component" value="Unassembled WGS sequence"/>
</dbReference>
<sequence length="109" mass="12124">MSSHPAQGEFVKVGPMGYGLSTFYIGYCVQVRKKAGLHGSHQVFLRHPDGSTVCHENQGFFSLSDEQVLMAKSIFDTPSEEEDYARGYRCSQGIHRIGFVIEPEPANNN</sequence>
<accession>A0A8I1JMT4</accession>
<dbReference type="EMBL" id="JAEHTE010000023">
    <property type="protein sequence ID" value="MBI6885805.1"/>
    <property type="molecule type" value="Genomic_DNA"/>
</dbReference>
<organism evidence="1 2">
    <name type="scientific">Pseudomonas putida</name>
    <name type="common">Arthrobacter siderocapsulatus</name>
    <dbReference type="NCBI Taxonomy" id="303"/>
    <lineage>
        <taxon>Bacteria</taxon>
        <taxon>Pseudomonadati</taxon>
        <taxon>Pseudomonadota</taxon>
        <taxon>Gammaproteobacteria</taxon>
        <taxon>Pseudomonadales</taxon>
        <taxon>Pseudomonadaceae</taxon>
        <taxon>Pseudomonas</taxon>
    </lineage>
</organism>
<reference evidence="1" key="1">
    <citation type="submission" date="2020-12" db="EMBL/GenBank/DDBJ databases">
        <title>Enhanced detection system for hospital associated transmission using whole genome sequencing surveillance.</title>
        <authorList>
            <person name="Harrison L.H."/>
            <person name="Van Tyne D."/>
            <person name="Marsh J.W."/>
            <person name="Griffith M.P."/>
            <person name="Snyder D.J."/>
            <person name="Cooper V.S."/>
            <person name="Mustapha M."/>
        </authorList>
    </citation>
    <scope>NUCLEOTIDE SEQUENCE</scope>
    <source>
        <strain evidence="1">PSB00042</strain>
    </source>
</reference>
<evidence type="ECO:0000313" key="2">
    <source>
        <dbReference type="Proteomes" id="UP000637061"/>
    </source>
</evidence>
<comment type="caution">
    <text evidence="1">The sequence shown here is derived from an EMBL/GenBank/DDBJ whole genome shotgun (WGS) entry which is preliminary data.</text>
</comment>
<evidence type="ECO:0000313" key="1">
    <source>
        <dbReference type="EMBL" id="MBI6885805.1"/>
    </source>
</evidence>